<dbReference type="EMBL" id="CP011071">
    <property type="protein sequence ID" value="AKA34223.1"/>
    <property type="molecule type" value="Genomic_DNA"/>
</dbReference>
<reference evidence="1 2" key="1">
    <citation type="submission" date="2015-03" db="EMBL/GenBank/DDBJ databases">
        <title>Complete genome sequence of Muricauda lutaonensis CC-HSB-11T, isolated from a coastal hot spring.</title>
        <authorList>
            <person name="Kim K.M."/>
        </authorList>
    </citation>
    <scope>NUCLEOTIDE SEQUENCE [LARGE SCALE GENOMIC DNA]</scope>
    <source>
        <strain evidence="1 2">CC-HSB-11</strain>
    </source>
</reference>
<sequence length="82" mass="9663">MADSTRYRSFDEIDKRLKILRLQREIDRENLKLHLAKAKARLLPLQVFVQTTGVLKNFMIALAAKKITHLFRKRRSAEALEE</sequence>
<protein>
    <recommendedName>
        <fullName evidence="3">Glutaminyl-tRNA synthetase</fullName>
    </recommendedName>
</protein>
<dbReference type="HOGENOM" id="CLU_194524_0_0_10"/>
<dbReference type="STRING" id="516051.VC82_549"/>
<dbReference type="AlphaFoldDB" id="A0A0D5YQQ4"/>
<evidence type="ECO:0000313" key="2">
    <source>
        <dbReference type="Proteomes" id="UP000032726"/>
    </source>
</evidence>
<proteinExistence type="predicted"/>
<dbReference type="OrthoDB" id="1149272at2"/>
<dbReference type="KEGG" id="mlt:VC82_549"/>
<evidence type="ECO:0008006" key="3">
    <source>
        <dbReference type="Google" id="ProtNLM"/>
    </source>
</evidence>
<keyword evidence="2" id="KW-1185">Reference proteome</keyword>
<name>A0A0D5YQQ4_9FLAO</name>
<accession>A0A0D5YQQ4</accession>
<dbReference type="Proteomes" id="UP000032726">
    <property type="component" value="Chromosome"/>
</dbReference>
<dbReference type="Pfam" id="PF19852">
    <property type="entry name" value="DUF6327"/>
    <property type="match status" value="1"/>
</dbReference>
<gene>
    <name evidence="1" type="ORF">VC82_549</name>
</gene>
<evidence type="ECO:0000313" key="1">
    <source>
        <dbReference type="EMBL" id="AKA34223.1"/>
    </source>
</evidence>
<dbReference type="InterPro" id="IPR046290">
    <property type="entry name" value="DUF6327"/>
</dbReference>
<dbReference type="RefSeq" id="WP_045801018.1">
    <property type="nucleotide sequence ID" value="NZ_CP011071.1"/>
</dbReference>
<organism evidence="1 2">
    <name type="scientific">Flagellimonas lutaonensis</name>
    <dbReference type="NCBI Taxonomy" id="516051"/>
    <lineage>
        <taxon>Bacteria</taxon>
        <taxon>Pseudomonadati</taxon>
        <taxon>Bacteroidota</taxon>
        <taxon>Flavobacteriia</taxon>
        <taxon>Flavobacteriales</taxon>
        <taxon>Flavobacteriaceae</taxon>
        <taxon>Flagellimonas</taxon>
    </lineage>
</organism>